<dbReference type="RefSeq" id="XP_004833721.1">
    <property type="nucleotide sequence ID" value="XM_004833664.1"/>
</dbReference>
<comment type="caution">
    <text evidence="1">The sequence shown here is derived from an EMBL/GenBank/DDBJ whole genome shotgun (WGS) entry which is preliminary data.</text>
</comment>
<gene>
    <name evidence="1" type="ORF">BEWA_043100</name>
</gene>
<protein>
    <submittedName>
        <fullName evidence="1">Uncharacterized protein</fullName>
    </submittedName>
</protein>
<evidence type="ECO:0000313" key="1">
    <source>
        <dbReference type="EMBL" id="EKX74269.1"/>
    </source>
</evidence>
<accession>L1LG82</accession>
<dbReference type="AlphaFoldDB" id="L1LG82"/>
<dbReference type="GeneID" id="15807717"/>
<dbReference type="EMBL" id="ACOU01000002">
    <property type="protein sequence ID" value="EKX74269.1"/>
    <property type="molecule type" value="Genomic_DNA"/>
</dbReference>
<keyword evidence="2" id="KW-1185">Reference proteome</keyword>
<dbReference type="KEGG" id="beq:BEWA_043100"/>
<reference evidence="1 2" key="1">
    <citation type="journal article" date="2012" name="BMC Genomics">
        <title>Comparative genomic analysis and phylogenetic position of Theileria equi.</title>
        <authorList>
            <person name="Kappmeyer L.S."/>
            <person name="Thiagarajan M."/>
            <person name="Herndon D.R."/>
            <person name="Ramsay J.D."/>
            <person name="Caler E."/>
            <person name="Djikeng A."/>
            <person name="Gillespie J.J."/>
            <person name="Lau A.O."/>
            <person name="Roalson E.H."/>
            <person name="Silva J.C."/>
            <person name="Silva M.G."/>
            <person name="Suarez C.E."/>
            <person name="Ueti M.W."/>
            <person name="Nene V.M."/>
            <person name="Mealey R.H."/>
            <person name="Knowles D.P."/>
            <person name="Brayton K.A."/>
        </authorList>
    </citation>
    <scope>NUCLEOTIDE SEQUENCE [LARGE SCALE GENOMIC DNA]</scope>
    <source>
        <strain evidence="1 2">WA</strain>
    </source>
</reference>
<dbReference type="VEuPathDB" id="PiroplasmaDB:BEWA_043100"/>
<name>L1LG82_THEEQ</name>
<dbReference type="Proteomes" id="UP000031512">
    <property type="component" value="Unassembled WGS sequence"/>
</dbReference>
<proteinExistence type="predicted"/>
<evidence type="ECO:0000313" key="2">
    <source>
        <dbReference type="Proteomes" id="UP000031512"/>
    </source>
</evidence>
<organism evidence="1 2">
    <name type="scientific">Theileria equi strain WA</name>
    <dbReference type="NCBI Taxonomy" id="1537102"/>
    <lineage>
        <taxon>Eukaryota</taxon>
        <taxon>Sar</taxon>
        <taxon>Alveolata</taxon>
        <taxon>Apicomplexa</taxon>
        <taxon>Aconoidasida</taxon>
        <taxon>Piroplasmida</taxon>
        <taxon>Theileriidae</taxon>
        <taxon>Theileria</taxon>
    </lineage>
</organism>
<sequence>MGFMINLFAGCSLPVISKSKYTSFLQLRICCECCLNGHKNDVIWSRNFITTKGYLEDSSNPIKTRSETGNRLEKRHKLSKKVRKTIMSIERLYKPSTNTEVCPKPEITEDIDLPPADEADTAILESDGNYEHVQNLVKKIYKSATSHVYNDALWKRYVQQLQVIIPLLRPSDLCLVLYSFGKIK</sequence>
<dbReference type="eggNOG" id="ENOG502TNBY">
    <property type="taxonomic scope" value="Eukaryota"/>
</dbReference>